<gene>
    <name evidence="1" type="ORF">KYI95_11390</name>
</gene>
<sequence length="225" mass="25180">MPTEIYPNYYGPVQERKGQNLYELWEKGIPFGDSITPSGFSPQYISRIMAIITANTPKGARIVSLGSGNGFIEERLMKAGYKVVCVDCNEEAVAITTRKGLESICADFFELSPHILKDAATIYADGFFGHLYDSCSGLTRSLHHLQALHLDDNAKIIVSNDAPIKEGADVEPHGSVPNFSYLSSEYLRKQFKKIGIDELRSEIFEYHRPISGIRKRTIYVGILNR</sequence>
<dbReference type="EMBL" id="JAHVXZ010000005">
    <property type="protein sequence ID" value="MBW1257786.1"/>
    <property type="molecule type" value="Genomic_DNA"/>
</dbReference>
<evidence type="ECO:0008006" key="3">
    <source>
        <dbReference type="Google" id="ProtNLM"/>
    </source>
</evidence>
<accession>A0ABS6VEN6</accession>
<dbReference type="CDD" id="cd02440">
    <property type="entry name" value="AdoMet_MTases"/>
    <property type="match status" value="1"/>
</dbReference>
<protein>
    <recommendedName>
        <fullName evidence="3">Methyltransferase family protein</fullName>
    </recommendedName>
</protein>
<keyword evidence="2" id="KW-1185">Reference proteome</keyword>
<organism evidence="1 2">
    <name type="scientific">Pantoea allii</name>
    <dbReference type="NCBI Taxonomy" id="574096"/>
    <lineage>
        <taxon>Bacteria</taxon>
        <taxon>Pseudomonadati</taxon>
        <taxon>Pseudomonadota</taxon>
        <taxon>Gammaproteobacteria</taxon>
        <taxon>Enterobacterales</taxon>
        <taxon>Erwiniaceae</taxon>
        <taxon>Pantoea</taxon>
    </lineage>
</organism>
<name>A0ABS6VEN6_9GAMM</name>
<evidence type="ECO:0000313" key="2">
    <source>
        <dbReference type="Proteomes" id="UP001197236"/>
    </source>
</evidence>
<reference evidence="1 2" key="1">
    <citation type="submission" date="2021-07" db="EMBL/GenBank/DDBJ databases">
        <title>A novel phosphonate cluster across the Pantoea species complex is important for pathogenicity in onion.</title>
        <authorList>
            <person name="Zhao M."/>
            <person name="Stice S."/>
            <person name="Shin G.Y."/>
            <person name="Coutinho T."/>
            <person name="Gitaitis R."/>
            <person name="Kvitko B."/>
            <person name="Dutta B."/>
        </authorList>
    </citation>
    <scope>NUCLEOTIDE SEQUENCE [LARGE SCALE GENOMIC DNA]</scope>
    <source>
        <strain evidence="1 2">BD 382</strain>
    </source>
</reference>
<evidence type="ECO:0000313" key="1">
    <source>
        <dbReference type="EMBL" id="MBW1257786.1"/>
    </source>
</evidence>
<proteinExistence type="predicted"/>
<comment type="caution">
    <text evidence="1">The sequence shown here is derived from an EMBL/GenBank/DDBJ whole genome shotgun (WGS) entry which is preliminary data.</text>
</comment>
<dbReference type="Proteomes" id="UP001197236">
    <property type="component" value="Unassembled WGS sequence"/>
</dbReference>
<dbReference type="RefSeq" id="WP_218995566.1">
    <property type="nucleotide sequence ID" value="NZ_JAHVXU010000006.1"/>
</dbReference>